<keyword evidence="6" id="KW-0539">Nucleus</keyword>
<dbReference type="InterPro" id="IPR006076">
    <property type="entry name" value="FAD-dep_OxRdtase"/>
</dbReference>
<keyword evidence="11" id="KW-1185">Reference proteome</keyword>
<dbReference type="CDD" id="cd00067">
    <property type="entry name" value="GAL4"/>
    <property type="match status" value="1"/>
</dbReference>
<organism evidence="10 11">
    <name type="scientific">Colletotrichum plurivorum</name>
    <dbReference type="NCBI Taxonomy" id="2175906"/>
    <lineage>
        <taxon>Eukaryota</taxon>
        <taxon>Fungi</taxon>
        <taxon>Dikarya</taxon>
        <taxon>Ascomycota</taxon>
        <taxon>Pezizomycotina</taxon>
        <taxon>Sordariomycetes</taxon>
        <taxon>Hypocreomycetidae</taxon>
        <taxon>Glomerellales</taxon>
        <taxon>Glomerellaceae</taxon>
        <taxon>Colletotrichum</taxon>
        <taxon>Colletotrichum orchidearum species complex</taxon>
    </lineage>
</organism>
<dbReference type="GO" id="GO:0050660">
    <property type="term" value="F:flavin adenine dinucleotide binding"/>
    <property type="evidence" value="ECO:0007669"/>
    <property type="project" value="InterPro"/>
</dbReference>
<feature type="domain" description="Zn(2)-C6 fungal-type" evidence="8">
    <location>
        <begin position="83"/>
        <end position="111"/>
    </location>
</feature>
<dbReference type="PANTHER" id="PTHR10961:SF45">
    <property type="entry name" value="FAD DEPENDENT OXIDOREDUCTASE DOMAIN-CONTAINING PROTEIN-RELATED"/>
    <property type="match status" value="1"/>
</dbReference>
<feature type="region of interest" description="Disordered" evidence="7">
    <location>
        <begin position="1062"/>
        <end position="1090"/>
    </location>
</feature>
<evidence type="ECO:0000256" key="6">
    <source>
        <dbReference type="ARBA" id="ARBA00023242"/>
    </source>
</evidence>
<evidence type="ECO:0000256" key="2">
    <source>
        <dbReference type="ARBA" id="ARBA00010989"/>
    </source>
</evidence>
<dbReference type="Proteomes" id="UP000654918">
    <property type="component" value="Unassembled WGS sequence"/>
</dbReference>
<keyword evidence="4" id="KW-0274">FAD</keyword>
<gene>
    <name evidence="10" type="ORF">CPLU01_14051</name>
</gene>
<dbReference type="Gene3D" id="3.50.50.60">
    <property type="entry name" value="FAD/NAD(P)-binding domain"/>
    <property type="match status" value="1"/>
</dbReference>
<dbReference type="Pfam" id="PF00172">
    <property type="entry name" value="Zn_clus"/>
    <property type="match status" value="1"/>
</dbReference>
<evidence type="ECO:0000256" key="4">
    <source>
        <dbReference type="ARBA" id="ARBA00022827"/>
    </source>
</evidence>
<evidence type="ECO:0000259" key="8">
    <source>
        <dbReference type="Pfam" id="PF00172"/>
    </source>
</evidence>
<comment type="caution">
    <text evidence="10">The sequence shown here is derived from an EMBL/GenBank/DDBJ whole genome shotgun (WGS) entry which is preliminary data.</text>
</comment>
<dbReference type="GO" id="GO:0000981">
    <property type="term" value="F:DNA-binding transcription factor activity, RNA polymerase II-specific"/>
    <property type="evidence" value="ECO:0007669"/>
    <property type="project" value="InterPro"/>
</dbReference>
<dbReference type="GO" id="GO:0008115">
    <property type="term" value="F:sarcosine oxidase activity"/>
    <property type="evidence" value="ECO:0007669"/>
    <property type="project" value="TreeGrafter"/>
</dbReference>
<dbReference type="InterPro" id="IPR036188">
    <property type="entry name" value="FAD/NAD-bd_sf"/>
</dbReference>
<dbReference type="GO" id="GO:0008270">
    <property type="term" value="F:zinc ion binding"/>
    <property type="evidence" value="ECO:0007669"/>
    <property type="project" value="InterPro"/>
</dbReference>
<keyword evidence="5" id="KW-0560">Oxidoreductase</keyword>
<proteinExistence type="inferred from homology"/>
<evidence type="ECO:0000256" key="1">
    <source>
        <dbReference type="ARBA" id="ARBA00001974"/>
    </source>
</evidence>
<dbReference type="GO" id="GO:0050031">
    <property type="term" value="F:L-pipecolate oxidase activity"/>
    <property type="evidence" value="ECO:0007669"/>
    <property type="project" value="TreeGrafter"/>
</dbReference>
<feature type="compositionally biased region" description="Basic and acidic residues" evidence="7">
    <location>
        <begin position="1062"/>
        <end position="1071"/>
    </location>
</feature>
<dbReference type="PANTHER" id="PTHR10961">
    <property type="entry name" value="PEROXISOMAL SARCOSINE OXIDASE"/>
    <property type="match status" value="1"/>
</dbReference>
<reference evidence="10" key="1">
    <citation type="journal article" date="2020" name="Phytopathology">
        <title>Genome Sequence Resources of Colletotrichum truncatum, C. plurivorum, C. musicola, and C. sojae: Four Species Pathogenic to Soybean (Glycine max).</title>
        <authorList>
            <person name="Rogerio F."/>
            <person name="Boufleur T.R."/>
            <person name="Ciampi-Guillardi M."/>
            <person name="Sukno S.A."/>
            <person name="Thon M.R."/>
            <person name="Massola Junior N.S."/>
            <person name="Baroncelli R."/>
        </authorList>
    </citation>
    <scope>NUCLEOTIDE SEQUENCE</scope>
    <source>
        <strain evidence="10">LFN00145</strain>
    </source>
</reference>
<comment type="similarity">
    <text evidence="2">Belongs to the MSOX/MTOX family.</text>
</comment>
<evidence type="ECO:0000313" key="10">
    <source>
        <dbReference type="EMBL" id="KAF6815763.1"/>
    </source>
</evidence>
<evidence type="ECO:0000256" key="7">
    <source>
        <dbReference type="SAM" id="MobiDB-lite"/>
    </source>
</evidence>
<evidence type="ECO:0000259" key="9">
    <source>
        <dbReference type="Pfam" id="PF01266"/>
    </source>
</evidence>
<dbReference type="SUPFAM" id="SSF57701">
    <property type="entry name" value="Zn2/Cys6 DNA-binding domain"/>
    <property type="match status" value="1"/>
</dbReference>
<keyword evidence="3" id="KW-0285">Flavoprotein</keyword>
<dbReference type="AlphaFoldDB" id="A0A8H6N162"/>
<dbReference type="GO" id="GO:0004657">
    <property type="term" value="F:proline dehydrogenase activity"/>
    <property type="evidence" value="ECO:0007669"/>
    <property type="project" value="TreeGrafter"/>
</dbReference>
<feature type="region of interest" description="Disordered" evidence="7">
    <location>
        <begin position="43"/>
        <end position="89"/>
    </location>
</feature>
<dbReference type="SUPFAM" id="SSF54373">
    <property type="entry name" value="FAD-linked reductases, C-terminal domain"/>
    <property type="match status" value="1"/>
</dbReference>
<name>A0A8H6N162_9PEZI</name>
<dbReference type="CDD" id="cd12148">
    <property type="entry name" value="fungal_TF_MHR"/>
    <property type="match status" value="1"/>
</dbReference>
<dbReference type="Pfam" id="PF01266">
    <property type="entry name" value="DAO"/>
    <property type="match status" value="1"/>
</dbReference>
<sequence>MGTWRSDFWLHKQLRPSLPWSLLRSSLQPLHLYREIRVLNRSWTTPDTPNGRVKPVSHVGTASTSSSDTIKDASLTKRRPTSRKKSKCPGERPICSYCERLGQQCVYNAPSDIPDTRQQPAPSRDVCRGRISVAAEAQLIEMGRLYITWCHGQPITLFVEETFLSSLAARDTELILSLELMTLRFPPGSLVTEQPLDEKAKATRLLVMDRVAEGRVELSTLQSLCLMSMVDFASGNATRAGLNLTIASHLAHSIPPSSNPQNIQERMLCFRSIVVLQNLQGCITPATKLRNDRTDIHNPAFTFITSCAAPEMSLHQLEEPLDKSISNLACHFSVTWRLARMYAASRVAPDDPPPWDSRSDYSMVMQSHHSIDCRSSVKYRFACNRIADHAPDAIQAQRQWWMPFLFIQFVHETIPCLLNHPFLLSMRLRSFRQTVPVPFMQQSLEAINRNARWVLYFMDVLDKKGVQVCDPVLAHCVVVVATIHLQHSFVEDPILRGKAQAGFEKCMNFLRKMATIWPCAANMLQESIVMKPNPEQPGDSTQNRSFSIDSQLLWNLLIYDRAVRPDAEWDQSMFGSTLKSDVSELSSTEGRAAEFDLVGSAGISRHKAMPNEAAVWPPDEETVPATLPESNPLSEPGLGTFGPSFEDIFFEGHPLTMPSRRTPKDAPIVIVGAGVFGLSTALELTKRGYRRITVLDRFLPPVPDGSSVDISRIIRVDYADPVYSQMAREAYQGWNGEYSDHFHESGFVMLASRDGNLWLDKAKEVAAATGQTVTEYEDANLVRKDFPRVQADVTGLQAMINHRGGWADAKGAIAQLASQCSELGVQFIAGARGTVTSLKYEKDRVVGLEVLEGPPVLGETVILATGAWTNRIVPVTHASSASGQPVGFVQITDEEAERLKDMPVMINFSTGVFIFPPTKGKNPVLKIARHGWGYATEVPVDGAASSGSKRVISAPKRDGSNAASGYLPDDADDGLREGLRQLVPEFAERPWSRRRLCWYSDTPEGDFIMDYHPSIDGLFFATGGAGHAFKFLPVLGKYISDCFEEKAPQDLRHKWRLRESDRKGEEFKMGDGSRGGPPLRKLTPAEQAKL</sequence>
<accession>A0A8H6N162</accession>
<feature type="domain" description="FAD dependent oxidoreductase" evidence="9">
    <location>
        <begin position="668"/>
        <end position="1041"/>
    </location>
</feature>
<dbReference type="SUPFAM" id="SSF51905">
    <property type="entry name" value="FAD/NAD(P)-binding domain"/>
    <property type="match status" value="1"/>
</dbReference>
<dbReference type="InterPro" id="IPR045170">
    <property type="entry name" value="MTOX"/>
</dbReference>
<feature type="compositionally biased region" description="Basic residues" evidence="7">
    <location>
        <begin position="76"/>
        <end position="87"/>
    </location>
</feature>
<dbReference type="Gene3D" id="3.30.9.10">
    <property type="entry name" value="D-Amino Acid Oxidase, subunit A, domain 2"/>
    <property type="match status" value="1"/>
</dbReference>
<evidence type="ECO:0000256" key="5">
    <source>
        <dbReference type="ARBA" id="ARBA00023002"/>
    </source>
</evidence>
<evidence type="ECO:0000256" key="3">
    <source>
        <dbReference type="ARBA" id="ARBA00022630"/>
    </source>
</evidence>
<dbReference type="Gene3D" id="4.10.240.10">
    <property type="entry name" value="Zn(2)-C6 fungal-type DNA-binding domain"/>
    <property type="match status" value="1"/>
</dbReference>
<dbReference type="InterPro" id="IPR036864">
    <property type="entry name" value="Zn2-C6_fun-type_DNA-bd_sf"/>
</dbReference>
<dbReference type="InterPro" id="IPR001138">
    <property type="entry name" value="Zn2Cys6_DnaBD"/>
</dbReference>
<dbReference type="EMBL" id="WIGO01000350">
    <property type="protein sequence ID" value="KAF6815763.1"/>
    <property type="molecule type" value="Genomic_DNA"/>
</dbReference>
<comment type="cofactor">
    <cofactor evidence="1">
        <name>FAD</name>
        <dbReference type="ChEBI" id="CHEBI:57692"/>
    </cofactor>
</comment>
<feature type="region of interest" description="Disordered" evidence="7">
    <location>
        <begin position="941"/>
        <end position="969"/>
    </location>
</feature>
<evidence type="ECO:0000313" key="11">
    <source>
        <dbReference type="Proteomes" id="UP000654918"/>
    </source>
</evidence>
<protein>
    <submittedName>
        <fullName evidence="10">Fructosyl amino acid</fullName>
    </submittedName>
</protein>